<dbReference type="Proteomes" id="UP000319837">
    <property type="component" value="Unassembled WGS sequence"/>
</dbReference>
<dbReference type="Pfam" id="PF07883">
    <property type="entry name" value="Cupin_2"/>
    <property type="match status" value="1"/>
</dbReference>
<dbReference type="SUPFAM" id="SSF51182">
    <property type="entry name" value="RmlC-like cupins"/>
    <property type="match status" value="1"/>
</dbReference>
<dbReference type="AlphaFoldDB" id="A0A553SS37"/>
<protein>
    <submittedName>
        <fullName evidence="2">Cupin domain-containing protein</fullName>
    </submittedName>
</protein>
<dbReference type="InterPro" id="IPR052044">
    <property type="entry name" value="PKS_Associated_Protein"/>
</dbReference>
<evidence type="ECO:0000259" key="1">
    <source>
        <dbReference type="Pfam" id="PF07883"/>
    </source>
</evidence>
<dbReference type="EMBL" id="RIBP01000001">
    <property type="protein sequence ID" value="TRZ39804.1"/>
    <property type="molecule type" value="Genomic_DNA"/>
</dbReference>
<dbReference type="CDD" id="cd02226">
    <property type="entry name" value="cupin_YdbB-like"/>
    <property type="match status" value="1"/>
</dbReference>
<sequence>MSYSSINFQDKFAKFTDQWSPKVIAEMNDYQFKLVKVLGEFVWHKHEETDEVFIVMEGILIIEFRDGKVPLKAGEMFVIPKNVEHKPFAASECKIMLVEPKGVVNTGEERTSQTAENDVWI</sequence>
<evidence type="ECO:0000313" key="3">
    <source>
        <dbReference type="Proteomes" id="UP000319837"/>
    </source>
</evidence>
<organism evidence="2 3">
    <name type="scientific">Niallia circulans</name>
    <name type="common">Bacillus circulans</name>
    <dbReference type="NCBI Taxonomy" id="1397"/>
    <lineage>
        <taxon>Bacteria</taxon>
        <taxon>Bacillati</taxon>
        <taxon>Bacillota</taxon>
        <taxon>Bacilli</taxon>
        <taxon>Bacillales</taxon>
        <taxon>Bacillaceae</taxon>
        <taxon>Niallia</taxon>
    </lineage>
</organism>
<comment type="caution">
    <text evidence="2">The sequence shown here is derived from an EMBL/GenBank/DDBJ whole genome shotgun (WGS) entry which is preliminary data.</text>
</comment>
<name>A0A553SS37_NIACI</name>
<reference evidence="3" key="1">
    <citation type="submission" date="2018-10" db="EMBL/GenBank/DDBJ databases">
        <title>FDA dAtabase for Regulatory Grade micrObial Sequences (FDA-ARGOS): Supporting development and validation of Infectious Disease Dx tests.</title>
        <authorList>
            <person name="Minogue T."/>
            <person name="Wolcott M."/>
            <person name="Wasieloski L."/>
            <person name="Aguilar W."/>
            <person name="Moore D."/>
            <person name="Tallon L."/>
            <person name="Sadzewicz L."/>
            <person name="Sengamalay N."/>
            <person name="Ott S."/>
            <person name="Godinez A."/>
            <person name="Nagaraj S."/>
            <person name="Vavikolanu K."/>
            <person name="Vyas G."/>
            <person name="Nadendla S."/>
            <person name="George J."/>
            <person name="Sichtig H."/>
        </authorList>
    </citation>
    <scope>NUCLEOTIDE SEQUENCE [LARGE SCALE GENOMIC DNA]</scope>
    <source>
        <strain evidence="3">FDAARGOS_343</strain>
    </source>
</reference>
<dbReference type="InterPro" id="IPR011051">
    <property type="entry name" value="RmlC_Cupin_sf"/>
</dbReference>
<dbReference type="InterPro" id="IPR013096">
    <property type="entry name" value="Cupin_2"/>
</dbReference>
<dbReference type="PANTHER" id="PTHR36114:SF1">
    <property type="entry name" value="16.7 KDA PROTEIN IN WHIE LOCUS"/>
    <property type="match status" value="1"/>
</dbReference>
<gene>
    <name evidence="2" type="ORF">CEQ21_02335</name>
</gene>
<dbReference type="RefSeq" id="WP_185763227.1">
    <property type="nucleotide sequence ID" value="NZ_RIBP01000001.1"/>
</dbReference>
<evidence type="ECO:0000313" key="2">
    <source>
        <dbReference type="EMBL" id="TRZ39804.1"/>
    </source>
</evidence>
<accession>A0A553SS37</accession>
<dbReference type="InterPro" id="IPR014710">
    <property type="entry name" value="RmlC-like_jellyroll"/>
</dbReference>
<proteinExistence type="predicted"/>
<feature type="domain" description="Cupin type-2" evidence="1">
    <location>
        <begin position="40"/>
        <end position="97"/>
    </location>
</feature>
<dbReference type="PANTHER" id="PTHR36114">
    <property type="entry name" value="16.7 KDA PROTEIN IN WHIE LOCUS"/>
    <property type="match status" value="1"/>
</dbReference>
<dbReference type="Gene3D" id="2.60.120.10">
    <property type="entry name" value="Jelly Rolls"/>
    <property type="match status" value="1"/>
</dbReference>